<dbReference type="Proteomes" id="UP000000724">
    <property type="component" value="Contig Pc00c13"/>
</dbReference>
<dbReference type="EMBL" id="AM920428">
    <property type="protein sequence ID" value="CAP92312.1"/>
    <property type="molecule type" value="Genomic_DNA"/>
</dbReference>
<proteinExistence type="predicted"/>
<accession>B6H5B4</accession>
<reference evidence="1 2" key="1">
    <citation type="journal article" date="2008" name="Nat. Biotechnol.">
        <title>Genome sequencing and analysis of the filamentous fungus Penicillium chrysogenum.</title>
        <authorList>
            <person name="van den Berg M.A."/>
            <person name="Albang R."/>
            <person name="Albermann K."/>
            <person name="Badger J.H."/>
            <person name="Daran J.-M."/>
            <person name="Driessen A.J.M."/>
            <person name="Garcia-Estrada C."/>
            <person name="Fedorova N.D."/>
            <person name="Harris D.M."/>
            <person name="Heijne W.H.M."/>
            <person name="Joardar V.S."/>
            <person name="Kiel J.A.K.W."/>
            <person name="Kovalchuk A."/>
            <person name="Martin J.F."/>
            <person name="Nierman W.C."/>
            <person name="Nijland J.G."/>
            <person name="Pronk J.T."/>
            <person name="Roubos J.A."/>
            <person name="van der Klei I.J."/>
            <person name="van Peij N.N.M.E."/>
            <person name="Veenhuis M."/>
            <person name="von Doehren H."/>
            <person name="Wagner C."/>
            <person name="Wortman J.R."/>
            <person name="Bovenberg R.A.L."/>
        </authorList>
    </citation>
    <scope>NUCLEOTIDE SEQUENCE [LARGE SCALE GENOMIC DNA]</scope>
    <source>
        <strain evidence="2">ATCC 28089 / DSM 1075 / NRRL 1951 / Wisconsin 54-1255</strain>
    </source>
</reference>
<evidence type="ECO:0000313" key="1">
    <source>
        <dbReference type="EMBL" id="CAP92312.1"/>
    </source>
</evidence>
<evidence type="ECO:0000313" key="2">
    <source>
        <dbReference type="Proteomes" id="UP000000724"/>
    </source>
</evidence>
<protein>
    <submittedName>
        <fullName evidence="1">Uncharacterized protein</fullName>
    </submittedName>
</protein>
<gene>
    <name evidence="1" type="ORF">Pc13g12430</name>
    <name evidence="1" type="ORF">PCH_Pc13g12430</name>
</gene>
<dbReference type="HOGENOM" id="CLU_1001514_0_0_1"/>
<name>B6H5B4_PENRW</name>
<dbReference type="VEuPathDB" id="FungiDB:PCH_Pc13g12430"/>
<keyword evidence="2" id="KW-1185">Reference proteome</keyword>
<organism evidence="1 2">
    <name type="scientific">Penicillium rubens (strain ATCC 28089 / DSM 1075 / NRRL 1951 / Wisconsin 54-1255)</name>
    <name type="common">Penicillium chrysogenum</name>
    <dbReference type="NCBI Taxonomy" id="500485"/>
    <lineage>
        <taxon>Eukaryota</taxon>
        <taxon>Fungi</taxon>
        <taxon>Dikarya</taxon>
        <taxon>Ascomycota</taxon>
        <taxon>Pezizomycotina</taxon>
        <taxon>Eurotiomycetes</taxon>
        <taxon>Eurotiomycetidae</taxon>
        <taxon>Eurotiales</taxon>
        <taxon>Aspergillaceae</taxon>
        <taxon>Penicillium</taxon>
        <taxon>Penicillium chrysogenum species complex</taxon>
    </lineage>
</organism>
<sequence length="278" mass="30330">MNHHGSPHHLYLRVCVGCYHCNPRLRCLVKTGKALRVPRAAPDAAPAPGKPYLSIPLPCRYTPCSSYCTQCRTYGHSDATCHWMARMAVMIRHVTAPLPVRSCLSILQRDHVDLEGHWHRTSGRPTGPARADVETGVRMIFRFNLSEQVLTHIVCLARNNRGKPFPSLSLYPISMPLLRVLWCYMSALALHAPAPPPPQNAPNAPPAADSKPYLSIPLPCRYTPCSVCSVGSVCSVAPCALCLRVLWCSACSGTLRLRVLCGSVCSACSVAHVTGQIC</sequence>
<dbReference type="AlphaFoldDB" id="B6H5B4"/>